<name>A0A2N9IRM6_FAGSY</name>
<accession>A0A2N9IRM6</accession>
<dbReference type="AlphaFoldDB" id="A0A2N9IRM6"/>
<evidence type="ECO:0000313" key="1">
    <source>
        <dbReference type="EMBL" id="SPD26773.1"/>
    </source>
</evidence>
<organism evidence="1">
    <name type="scientific">Fagus sylvatica</name>
    <name type="common">Beechnut</name>
    <dbReference type="NCBI Taxonomy" id="28930"/>
    <lineage>
        <taxon>Eukaryota</taxon>
        <taxon>Viridiplantae</taxon>
        <taxon>Streptophyta</taxon>
        <taxon>Embryophyta</taxon>
        <taxon>Tracheophyta</taxon>
        <taxon>Spermatophyta</taxon>
        <taxon>Magnoliopsida</taxon>
        <taxon>eudicotyledons</taxon>
        <taxon>Gunneridae</taxon>
        <taxon>Pentapetalae</taxon>
        <taxon>rosids</taxon>
        <taxon>fabids</taxon>
        <taxon>Fagales</taxon>
        <taxon>Fagaceae</taxon>
        <taxon>Fagus</taxon>
    </lineage>
</organism>
<proteinExistence type="predicted"/>
<sequence>MAMFSRSILHSVHSDFATIGIGIWLETIGQRNGFNALPRYGLTMVMELKSFRDAVDFARDLGLFSVVFEMNSPGCIENS</sequence>
<gene>
    <name evidence="1" type="ORF">FSB_LOCUS54655</name>
</gene>
<reference evidence="1" key="1">
    <citation type="submission" date="2018-02" db="EMBL/GenBank/DDBJ databases">
        <authorList>
            <person name="Cohen D.B."/>
            <person name="Kent A.D."/>
        </authorList>
    </citation>
    <scope>NUCLEOTIDE SEQUENCE</scope>
</reference>
<protein>
    <submittedName>
        <fullName evidence="1">Uncharacterized protein</fullName>
    </submittedName>
</protein>
<dbReference type="EMBL" id="OIVN01006164">
    <property type="protein sequence ID" value="SPD26773.1"/>
    <property type="molecule type" value="Genomic_DNA"/>
</dbReference>